<comment type="subcellular location">
    <subcellularLocation>
        <location evidence="1">Cell membrane</location>
        <topology evidence="1">Multi-pass membrane protein</topology>
    </subcellularLocation>
</comment>
<keyword evidence="3 7" id="KW-0813">Transport</keyword>
<evidence type="ECO:0000256" key="7">
    <source>
        <dbReference type="RuleBase" id="RU003346"/>
    </source>
</evidence>
<evidence type="ECO:0000256" key="1">
    <source>
        <dbReference type="ARBA" id="ARBA00004651"/>
    </source>
</evidence>
<feature type="transmembrane region" description="Helical" evidence="8">
    <location>
        <begin position="368"/>
        <end position="392"/>
    </location>
</feature>
<dbReference type="PROSITE" id="PS50850">
    <property type="entry name" value="MFS"/>
    <property type="match status" value="1"/>
</dbReference>
<dbReference type="STRING" id="1032480.MLP_06280"/>
<organism evidence="10 11">
    <name type="scientific">Microlunatus phosphovorus (strain ATCC 700054 / DSM 10555 / JCM 9379 / NBRC 101784 / NCIMB 13414 / VKM Ac-1990 / NM-1)</name>
    <dbReference type="NCBI Taxonomy" id="1032480"/>
    <lineage>
        <taxon>Bacteria</taxon>
        <taxon>Bacillati</taxon>
        <taxon>Actinomycetota</taxon>
        <taxon>Actinomycetes</taxon>
        <taxon>Propionibacteriales</taxon>
        <taxon>Propionibacteriaceae</taxon>
        <taxon>Microlunatus</taxon>
    </lineage>
</organism>
<evidence type="ECO:0000256" key="3">
    <source>
        <dbReference type="ARBA" id="ARBA00022448"/>
    </source>
</evidence>
<evidence type="ECO:0000256" key="2">
    <source>
        <dbReference type="ARBA" id="ARBA00010992"/>
    </source>
</evidence>
<evidence type="ECO:0000259" key="9">
    <source>
        <dbReference type="PROSITE" id="PS50850"/>
    </source>
</evidence>
<keyword evidence="5 8" id="KW-1133">Transmembrane helix</keyword>
<dbReference type="OrthoDB" id="4008739at2"/>
<dbReference type="Gene3D" id="1.20.1250.20">
    <property type="entry name" value="MFS general substrate transporter like domains"/>
    <property type="match status" value="1"/>
</dbReference>
<dbReference type="InterPro" id="IPR005829">
    <property type="entry name" value="Sugar_transporter_CS"/>
</dbReference>
<dbReference type="GO" id="GO:0005886">
    <property type="term" value="C:plasma membrane"/>
    <property type="evidence" value="ECO:0007669"/>
    <property type="project" value="UniProtKB-SubCell"/>
</dbReference>
<dbReference type="Proteomes" id="UP000007947">
    <property type="component" value="Chromosome"/>
</dbReference>
<feature type="transmembrane region" description="Helical" evidence="8">
    <location>
        <begin position="94"/>
        <end position="116"/>
    </location>
</feature>
<dbReference type="EMBL" id="AP012204">
    <property type="protein sequence ID" value="BAK33642.1"/>
    <property type="molecule type" value="Genomic_DNA"/>
</dbReference>
<keyword evidence="4 8" id="KW-0812">Transmembrane</keyword>
<dbReference type="PANTHER" id="PTHR48020">
    <property type="entry name" value="PROTON MYO-INOSITOL COTRANSPORTER"/>
    <property type="match status" value="1"/>
</dbReference>
<dbReference type="KEGG" id="mph:MLP_06280"/>
<dbReference type="HOGENOM" id="CLU_001265_30_5_11"/>
<name>F5XKV4_MICPN</name>
<dbReference type="NCBIfam" id="TIGR00879">
    <property type="entry name" value="SP"/>
    <property type="match status" value="1"/>
</dbReference>
<evidence type="ECO:0000256" key="4">
    <source>
        <dbReference type="ARBA" id="ARBA00022692"/>
    </source>
</evidence>
<feature type="transmembrane region" description="Helical" evidence="8">
    <location>
        <begin position="267"/>
        <end position="294"/>
    </location>
</feature>
<evidence type="ECO:0000313" key="10">
    <source>
        <dbReference type="EMBL" id="BAK33642.1"/>
    </source>
</evidence>
<feature type="transmembrane region" description="Helical" evidence="8">
    <location>
        <begin position="61"/>
        <end position="82"/>
    </location>
</feature>
<feature type="transmembrane region" description="Helical" evidence="8">
    <location>
        <begin position="340"/>
        <end position="362"/>
    </location>
</feature>
<dbReference type="InterPro" id="IPR005828">
    <property type="entry name" value="MFS_sugar_transport-like"/>
</dbReference>
<dbReference type="SUPFAM" id="SSF103473">
    <property type="entry name" value="MFS general substrate transporter"/>
    <property type="match status" value="1"/>
</dbReference>
<evidence type="ECO:0000313" key="11">
    <source>
        <dbReference type="Proteomes" id="UP000007947"/>
    </source>
</evidence>
<proteinExistence type="inferred from homology"/>
<evidence type="ECO:0000256" key="8">
    <source>
        <dbReference type="SAM" id="Phobius"/>
    </source>
</evidence>
<feature type="transmembrane region" description="Helical" evidence="8">
    <location>
        <begin position="428"/>
        <end position="451"/>
    </location>
</feature>
<keyword evidence="6 8" id="KW-0472">Membrane</keyword>
<comment type="similarity">
    <text evidence="2 7">Belongs to the major facilitator superfamily. Sugar transporter (TC 2.A.1.1) family.</text>
</comment>
<feature type="transmembrane region" description="Helical" evidence="8">
    <location>
        <begin position="306"/>
        <end position="328"/>
    </location>
</feature>
<feature type="transmembrane region" description="Helical" evidence="8">
    <location>
        <begin position="157"/>
        <end position="177"/>
    </location>
</feature>
<keyword evidence="11" id="KW-1185">Reference proteome</keyword>
<dbReference type="InterPro" id="IPR050814">
    <property type="entry name" value="Myo-inositol_Transporter"/>
</dbReference>
<protein>
    <submittedName>
        <fullName evidence="10">Putative inositol transporter</fullName>
    </submittedName>
</protein>
<sequence>MAHGASASESLLPPLTDGPHKKRLGLVAIIATFGGLLFGYDTGVANGAERPMQHEMGLSDLQVGVVLSSLVFAAAFGALICGKVADAIGRRTTIIILAVTFFCGTAIVVTSQGFTMLVLGRILLGLAVGGASAVVPVYLAEMAPFEIRGSLAGRNELMIVVGQLAAFVVNAIIAQLFGHQPGVWRIMFSICALPAIVLFFGMLRMPESPRWYVEKGRNEEALAVLKTIRSDERAEAEFAEVSHVAEEEHEQASKALGLRAVLSNKNLVYILLIACGLGIAQQFTGVNAIMYYGQRMLAEAGFNESMIGWVNIAPGVIAVIGGTTALYLMDRINRRTNFLWGLGLTALSHLFIVIGMAMFPVGNPLRPWVFLVLIVFMIGSIQLFLNLAVWVYLSEVFPLHMRGIGMGVSVFVLWVANGVIALNVPSVVAALGMGLFVIFAVANAISFLFVLKFVPETRGRTLEELEERVTDGSIFHSIGNKG</sequence>
<dbReference type="PANTHER" id="PTHR48020:SF12">
    <property type="entry name" value="PROTON MYO-INOSITOL COTRANSPORTER"/>
    <property type="match status" value="1"/>
</dbReference>
<dbReference type="AlphaFoldDB" id="F5XKV4"/>
<dbReference type="eggNOG" id="COG2814">
    <property type="taxonomic scope" value="Bacteria"/>
</dbReference>
<feature type="domain" description="Major facilitator superfamily (MFS) profile" evidence="9">
    <location>
        <begin position="27"/>
        <end position="458"/>
    </location>
</feature>
<feature type="transmembrane region" description="Helical" evidence="8">
    <location>
        <begin position="404"/>
        <end position="422"/>
    </location>
</feature>
<accession>F5XKV4</accession>
<dbReference type="InterPro" id="IPR003663">
    <property type="entry name" value="Sugar/inositol_transpt"/>
</dbReference>
<reference evidence="10 11" key="1">
    <citation type="submission" date="2011-05" db="EMBL/GenBank/DDBJ databases">
        <title>Whole genome sequence of Microlunatus phosphovorus NM-1.</title>
        <authorList>
            <person name="Hosoyama A."/>
            <person name="Sasaki K."/>
            <person name="Harada T."/>
            <person name="Igarashi R."/>
            <person name="Kawakoshi A."/>
            <person name="Sasagawa M."/>
            <person name="Fukada J."/>
            <person name="Nakamura S."/>
            <person name="Katano Y."/>
            <person name="Hanada S."/>
            <person name="Kamagata Y."/>
            <person name="Nakamura N."/>
            <person name="Yamazaki S."/>
            <person name="Fujita N."/>
        </authorList>
    </citation>
    <scope>NUCLEOTIDE SEQUENCE [LARGE SCALE GENOMIC DNA]</scope>
    <source>
        <strain evidence="11">ATCC 700054 / DSM 10555 / JCM 9379 / NBRC 101784 / NCIMB 13414 / VKM Ac-1990 / NM-1</strain>
    </source>
</reference>
<feature type="transmembrane region" description="Helical" evidence="8">
    <location>
        <begin position="122"/>
        <end position="145"/>
    </location>
</feature>
<feature type="transmembrane region" description="Helical" evidence="8">
    <location>
        <begin position="183"/>
        <end position="203"/>
    </location>
</feature>
<dbReference type="Pfam" id="PF00083">
    <property type="entry name" value="Sugar_tr"/>
    <property type="match status" value="1"/>
</dbReference>
<dbReference type="GO" id="GO:0022857">
    <property type="term" value="F:transmembrane transporter activity"/>
    <property type="evidence" value="ECO:0007669"/>
    <property type="project" value="InterPro"/>
</dbReference>
<dbReference type="RefSeq" id="WP_013861531.1">
    <property type="nucleotide sequence ID" value="NC_015635.1"/>
</dbReference>
<dbReference type="PROSITE" id="PS00217">
    <property type="entry name" value="SUGAR_TRANSPORT_2"/>
    <property type="match status" value="1"/>
</dbReference>
<feature type="transmembrane region" description="Helical" evidence="8">
    <location>
        <begin position="24"/>
        <end position="41"/>
    </location>
</feature>
<dbReference type="InterPro" id="IPR036259">
    <property type="entry name" value="MFS_trans_sf"/>
</dbReference>
<evidence type="ECO:0000256" key="6">
    <source>
        <dbReference type="ARBA" id="ARBA00023136"/>
    </source>
</evidence>
<dbReference type="PRINTS" id="PR00171">
    <property type="entry name" value="SUGRTRNSPORT"/>
</dbReference>
<gene>
    <name evidence="10" type="ordered locus">MLP_06280</name>
</gene>
<evidence type="ECO:0000256" key="5">
    <source>
        <dbReference type="ARBA" id="ARBA00022989"/>
    </source>
</evidence>
<dbReference type="InterPro" id="IPR020846">
    <property type="entry name" value="MFS_dom"/>
</dbReference>